<reference evidence="1 2" key="1">
    <citation type="submission" date="2024-11" db="EMBL/GenBank/DDBJ databases">
        <title>A near-complete genome assembly of Cinchona calisaya.</title>
        <authorList>
            <person name="Lian D.C."/>
            <person name="Zhao X.W."/>
            <person name="Wei L."/>
        </authorList>
    </citation>
    <scope>NUCLEOTIDE SEQUENCE [LARGE SCALE GENOMIC DNA]</scope>
    <source>
        <tissue evidence="1">Nenye</tissue>
    </source>
</reference>
<keyword evidence="2" id="KW-1185">Reference proteome</keyword>
<sequence>MQNLRERRWMELLEYYDCSINYHPNKENAVVDTLSPTAQIAQLELNKKVQTKLILSNIGVFPELSAQIKYRQNLDLEIQEITRKIREGKLPNFIIGDDQIFIF</sequence>
<dbReference type="EMBL" id="JBJUIK010000009">
    <property type="protein sequence ID" value="KAL3519087.1"/>
    <property type="molecule type" value="Genomic_DNA"/>
</dbReference>
<accession>A0ABD2ZI07</accession>
<evidence type="ECO:0008006" key="3">
    <source>
        <dbReference type="Google" id="ProtNLM"/>
    </source>
</evidence>
<dbReference type="AlphaFoldDB" id="A0ABD2ZI07"/>
<evidence type="ECO:0000313" key="1">
    <source>
        <dbReference type="EMBL" id="KAL3519087.1"/>
    </source>
</evidence>
<gene>
    <name evidence="1" type="ORF">ACH5RR_021676</name>
</gene>
<comment type="caution">
    <text evidence="1">The sequence shown here is derived from an EMBL/GenBank/DDBJ whole genome shotgun (WGS) entry which is preliminary data.</text>
</comment>
<name>A0ABD2ZI07_9GENT</name>
<dbReference type="Proteomes" id="UP001630127">
    <property type="component" value="Unassembled WGS sequence"/>
</dbReference>
<organism evidence="1 2">
    <name type="scientific">Cinchona calisaya</name>
    <dbReference type="NCBI Taxonomy" id="153742"/>
    <lineage>
        <taxon>Eukaryota</taxon>
        <taxon>Viridiplantae</taxon>
        <taxon>Streptophyta</taxon>
        <taxon>Embryophyta</taxon>
        <taxon>Tracheophyta</taxon>
        <taxon>Spermatophyta</taxon>
        <taxon>Magnoliopsida</taxon>
        <taxon>eudicotyledons</taxon>
        <taxon>Gunneridae</taxon>
        <taxon>Pentapetalae</taxon>
        <taxon>asterids</taxon>
        <taxon>lamiids</taxon>
        <taxon>Gentianales</taxon>
        <taxon>Rubiaceae</taxon>
        <taxon>Cinchonoideae</taxon>
        <taxon>Cinchoneae</taxon>
        <taxon>Cinchona</taxon>
    </lineage>
</organism>
<protein>
    <recommendedName>
        <fullName evidence="3">Pol protein</fullName>
    </recommendedName>
</protein>
<proteinExistence type="predicted"/>
<evidence type="ECO:0000313" key="2">
    <source>
        <dbReference type="Proteomes" id="UP001630127"/>
    </source>
</evidence>